<comment type="cofactor">
    <cofactor evidence="2">
        <name>Mg(2+)</name>
        <dbReference type="ChEBI" id="CHEBI:18420"/>
    </cofactor>
</comment>
<keyword evidence="11" id="KW-0479">Metal-binding</keyword>
<evidence type="ECO:0000256" key="4">
    <source>
        <dbReference type="ARBA" id="ARBA00004613"/>
    </source>
</evidence>
<dbReference type="InterPro" id="IPR029044">
    <property type="entry name" value="Nucleotide-diphossugar_trans"/>
</dbReference>
<keyword evidence="20" id="KW-0446">Lipid-binding</keyword>
<evidence type="ECO:0000256" key="14">
    <source>
        <dbReference type="ARBA" id="ARBA00022807"/>
    </source>
</evidence>
<gene>
    <name evidence="29" type="primary">tcn alpha</name>
    <name evidence="29" type="ORF">Z959_p0014</name>
</gene>
<evidence type="ECO:0000256" key="17">
    <source>
        <dbReference type="ARBA" id="ARBA00022870"/>
    </source>
</evidence>
<evidence type="ECO:0000256" key="16">
    <source>
        <dbReference type="ARBA" id="ARBA00022842"/>
    </source>
</evidence>
<keyword evidence="15" id="KW-0068">Autocatalytic cleavage</keyword>
<feature type="domain" description="Peptidase C80" evidence="28">
    <location>
        <begin position="574"/>
        <end position="787"/>
    </location>
</feature>
<dbReference type="GO" id="GO:0020002">
    <property type="term" value="C:host cell plasma membrane"/>
    <property type="evidence" value="ECO:0007669"/>
    <property type="project" value="UniProtKB-SubCell"/>
</dbReference>
<dbReference type="SUPFAM" id="SSF69360">
    <property type="entry name" value="Cell wall binding repeat"/>
    <property type="match status" value="3"/>
</dbReference>
<evidence type="ECO:0000313" key="30">
    <source>
        <dbReference type="Proteomes" id="UP000027770"/>
    </source>
</evidence>
<dbReference type="Gene3D" id="1.10.274.80">
    <property type="match status" value="1"/>
</dbReference>
<dbReference type="InterPro" id="IPR024770">
    <property type="entry name" value="TcdA/TcdB_cat"/>
</dbReference>
<dbReference type="InterPro" id="IPR020974">
    <property type="entry name" value="CPD_dom"/>
</dbReference>
<evidence type="ECO:0000313" key="29">
    <source>
        <dbReference type="EMBL" id="KEI11451.1"/>
    </source>
</evidence>
<dbReference type="Pfam" id="PF01473">
    <property type="entry name" value="Choline_bind_1"/>
    <property type="match status" value="4"/>
</dbReference>
<evidence type="ECO:0000256" key="27">
    <source>
        <dbReference type="PROSITE-ProRule" id="PRU00591"/>
    </source>
</evidence>
<evidence type="ECO:0000256" key="25">
    <source>
        <dbReference type="ARBA" id="ARBA00023586"/>
    </source>
</evidence>
<dbReference type="CDD" id="cd16840">
    <property type="entry name" value="toxin_MLD"/>
    <property type="match status" value="1"/>
</dbReference>
<comment type="cofactor">
    <cofactor evidence="1">
        <name>Mn(2+)</name>
        <dbReference type="ChEBI" id="CHEBI:29035"/>
    </cofactor>
</comment>
<evidence type="ECO:0000256" key="6">
    <source>
        <dbReference type="ARBA" id="ARBA00022525"/>
    </source>
</evidence>
<dbReference type="InterPro" id="IPR038383">
    <property type="entry name" value="CPD_dom_sf"/>
</dbReference>
<dbReference type="Gene3D" id="2.10.270.10">
    <property type="entry name" value="Cholin Binding"/>
    <property type="match status" value="5"/>
</dbReference>
<keyword evidence="18" id="KW-0843">Virulence</keyword>
<dbReference type="GO" id="GO:0090729">
    <property type="term" value="F:toxin activity"/>
    <property type="evidence" value="ECO:0007669"/>
    <property type="project" value="UniProtKB-KW"/>
</dbReference>
<comment type="caution">
    <text evidence="29">The sequence shown here is derived from an EMBL/GenBank/DDBJ whole genome shotgun (WGS) entry which is preliminary data.</text>
</comment>
<evidence type="ECO:0000256" key="12">
    <source>
        <dbReference type="ARBA" id="ARBA00022737"/>
    </source>
</evidence>
<keyword evidence="8" id="KW-0645">Protease</keyword>
<dbReference type="Proteomes" id="UP000027770">
    <property type="component" value="Plasmid p2Cn27606"/>
</dbReference>
<evidence type="ECO:0000256" key="24">
    <source>
        <dbReference type="ARBA" id="ARBA00023585"/>
    </source>
</evidence>
<dbReference type="CDD" id="cd20502">
    <property type="entry name" value="C80_toxinA_B-like"/>
    <property type="match status" value="1"/>
</dbReference>
<keyword evidence="16" id="KW-0460">Magnesium</keyword>
<evidence type="ECO:0000256" key="5">
    <source>
        <dbReference type="ARBA" id="ARBA00022511"/>
    </source>
</evidence>
<evidence type="ECO:0000256" key="2">
    <source>
        <dbReference type="ARBA" id="ARBA00001946"/>
    </source>
</evidence>
<evidence type="ECO:0000256" key="26">
    <source>
        <dbReference type="ARBA" id="ARBA00023607"/>
    </source>
</evidence>
<keyword evidence="29" id="KW-0614">Plasmid</keyword>
<feature type="repeat" description="Cell wall-binding" evidence="27">
    <location>
        <begin position="1870"/>
        <end position="1889"/>
    </location>
</feature>
<evidence type="ECO:0000256" key="23">
    <source>
        <dbReference type="ARBA" id="ARBA00023211"/>
    </source>
</evidence>
<sequence length="2191" mass="251626">MLITREQLMKIASIPLKRKEPEYNLILDALENFNRDIEGTSVKEIYSKLSKLNELVDNYQTKYPSSGRNLALENFRDSLYFELRELIKNSRTSTIASKNLSFIWIGGPISDQSLEYYNMWKMFNKDYNIRLFYDKNSLLVNTLKTAIIQESSKVIIEQNQSNILDGTYGHNKFYSDRMKLIYRYKRELKMLYENMKQNNSVDDIIINFLSNYFKYDIGKLNNQKENNNNKMIAIGATDINTENILTNKLKSYYYQELIQTNNLAAASDILRIAILKKYGGVYCDLDFLPGVNLSLFNDISKPNGMDSNYWEAAIFEAIANEKKLMNNYPYKYMEQVPSEIKERILSFVRNHDINDLILPLGDIKISQLEILLSRLKAATGKKTFSNAFIISNNDSLTLNNLISQLENRYEILNSIIQEKFKICETYDSYINSVSELVLETTPKNLSMDGSSFYQQIIGYLSSGFKPEVNSTVFFSGPNIYSSATCDTYHFIKNTFDMLSSQNQEIFEASNNLYFSKTHDEFKSSWLLRSNIAEKEFQKLIKTYIGRTLNYEDGLNFNKWKRVTTSELLKVIEEVNSTKIYENYDLNMILQIQGDDISYESAVNVFGKNPNKSILIQGVDDFANVFYFENGIVQSDNINNILSRFNDIKKIKLTLIGHGENVFNPKLFGGKTVNDLYTNIIKPKLQHLLEREGVILKNKYLKINILGCYMFTPKVDINSTFVGKLFNKISRDLQSKGFSKNQLEISANKYAIRINREGKREVLDYFGKWVSNTDLIAEQISNKYVVYWNEVENTLSARVEQLNKVAEFAKDINSIIQTTNNQELKQSLVNTYADLITTLYSELLKEDIPFELDNIQIKERIILNEISRLHDFSNIILDFYQKNNISNNMIILFDSIIKEKDYYNVKLANKITGETSVIKTYSDSLWNFTNKYKKIVDDIKGIIVKDINGKFIKKADFEIEQNPSLLNSAMLMQLLIDYKPYTEILTNMNTSLKVQAYAQIFQLSIGTIQEATEIVTIISDALNANFNILSKLKVGSSVASVIIDGINLIAALTELKNVKTNFERKLIEAKVGMYSIGFILESSSLISGLLGATAVSEILGVISVPVAGILVGLPSLVNNILVLGEKYNQILDYFSKFYPIVGKNPFSIQDNIIIPYDDIAITELNFKYNKFKYGYAKISGFEGGSGHTYWGNIDHYFSAPSLDHYIELSIYPALKLNDTNLPKGNVVLLPSGLNKFYKPEISAIAGANSQEGNGVEVLNLIRNYYVDSNGNTKFPWKYEAPFEYSFSYMRVEYFDTKVNVILDNENKTLIIPVLTIDEMRNKISYEILGDGGEYNVILPVNETNINIVSNKNDIWNFDVSYIVKESKIEDNKFVLDGFINNIFSTLKVSNDGFKIGKQFISIKNTPRAINLSFKINNNIVIVSIYLNHEKSNSITIISSDLNDIKNNFDNLLDNINYMGLGSISDNTINCIIINDEVNMEGTIFLNEKKLVFIQNELELHLYDSVNKDRQYLINNPINNVVKYKDGYIVEGTFLINSTENKYSLYIENNKIMLKGLYLESSVFKTIQDKIYSKEKVNDYILSLIKKFFTVNIQLCPFMIVSGVDENNRYLEYMLSTNNKWIINGGYWENDFNNYKIVNFEKCNVIVSGSNKLNSEGDLADTIDVLDKDLENLYIDSVIIIPKVYTKKIIIHPIPNNPQINIINTQSIHDKCHLIIDSVLTNNYHWESDGDDLIITNGLDINIRILQGLSFGFKYKNIYLKFSNYDELSLNDFLLQNYNVKGLYYINGELHYKNIPGDSFEYGWINIDSRWYFFDSINLIAKKGYQEIEGERYYFNPNTGVQESGVFLTPNGLEYFTNKHASSKRWGRAINYTGWLTLDGNKYYFQSNSKAVTGLQKISDKYYYFNDNGQMQIKWQIINNNKYYFDGNTGEAIIEWFNNHKETYYFDSEGRLLTGYQVIGDKSYYFSDNINGNWEEGSGVLKSGVFKTPSGFRLFSKSAINYKGWLDLNGNKYYFNSDSIAVTGSYNIKGIQYYFNPKTAVLTNGWYTLDNNNYYVSNGHNVLGYQDIDGKGYYFDPSTGIQKAGVFPTPNGLRYFTMKPIDGQKWGQCIDYTGWLHLNGNKYYFGYYNSAVTGWRVLGGKKYFFNIKTGAATTGLLTLSGKRYYFNEKGEQLTGMVSIGGITQYFPVDPGIM</sequence>
<dbReference type="GO" id="GO:0008289">
    <property type="term" value="F:lipid binding"/>
    <property type="evidence" value="ECO:0007669"/>
    <property type="project" value="UniProtKB-KW"/>
</dbReference>
<keyword evidence="5" id="KW-1032">Host cell membrane</keyword>
<evidence type="ECO:0000256" key="10">
    <source>
        <dbReference type="ARBA" id="ARBA00022679"/>
    </source>
</evidence>
<evidence type="ECO:0000256" key="7">
    <source>
        <dbReference type="ARBA" id="ARBA00022656"/>
    </source>
</evidence>
<dbReference type="GO" id="GO:0044175">
    <property type="term" value="C:host cell endosome membrane"/>
    <property type="evidence" value="ECO:0007669"/>
    <property type="project" value="UniProtKB-SubCell"/>
</dbReference>
<keyword evidence="19" id="KW-1039">Host endosome</keyword>
<name>A0AA40M1D5_CLONO</name>
<dbReference type="GO" id="GO:0016757">
    <property type="term" value="F:glycosyltransferase activity"/>
    <property type="evidence" value="ECO:0007669"/>
    <property type="project" value="UniProtKB-KW"/>
</dbReference>
<keyword evidence="9" id="KW-0328">Glycosyltransferase</keyword>
<keyword evidence="10" id="KW-0808">Transferase</keyword>
<dbReference type="Pfam" id="PF19127">
    <property type="entry name" value="Choline_bind_3"/>
    <property type="match status" value="1"/>
</dbReference>
<dbReference type="InterPro" id="IPR018337">
    <property type="entry name" value="Cell_wall/Cho-bd_repeat"/>
</dbReference>
<keyword evidence="30" id="KW-1185">Reference proteome</keyword>
<evidence type="ECO:0000259" key="28">
    <source>
        <dbReference type="PROSITE" id="PS51771"/>
    </source>
</evidence>
<keyword evidence="23" id="KW-0464">Manganese</keyword>
<dbReference type="PROSITE" id="PS51170">
    <property type="entry name" value="CW"/>
    <property type="match status" value="2"/>
</dbReference>
<dbReference type="Pfam" id="PF12918">
    <property type="entry name" value="TcdB_N"/>
    <property type="match status" value="1"/>
</dbReference>
<keyword evidence="12" id="KW-0677">Repeat</keyword>
<evidence type="ECO:0000256" key="18">
    <source>
        <dbReference type="ARBA" id="ARBA00023026"/>
    </source>
</evidence>
<dbReference type="Gene3D" id="1.20.58.1190">
    <property type="match status" value="1"/>
</dbReference>
<dbReference type="RefSeq" id="WP_039222518.1">
    <property type="nucleotide sequence ID" value="NZ_CM003350.1"/>
</dbReference>
<dbReference type="Pfam" id="PF12919">
    <property type="entry name" value="TcdA_TcdB"/>
    <property type="match status" value="1"/>
</dbReference>
<dbReference type="GO" id="GO:0008234">
    <property type="term" value="F:cysteine-type peptidase activity"/>
    <property type="evidence" value="ECO:0007669"/>
    <property type="project" value="UniProtKB-KW"/>
</dbReference>
<accession>A0AA40M1D5</accession>
<keyword evidence="17" id="KW-1043">Host membrane</keyword>
<evidence type="ECO:0000256" key="19">
    <source>
        <dbReference type="ARBA" id="ARBA00023046"/>
    </source>
</evidence>
<dbReference type="Gene3D" id="1.10.3730.30">
    <property type="match status" value="1"/>
</dbReference>
<evidence type="ECO:0000256" key="9">
    <source>
        <dbReference type="ARBA" id="ARBA00022676"/>
    </source>
</evidence>
<geneLocation type="plasmid" evidence="29 30">
    <name>p2Cn27606</name>
</geneLocation>
<keyword evidence="22" id="KW-1035">Host cytoplasm</keyword>
<dbReference type="EMBL" id="JENW01000167">
    <property type="protein sequence ID" value="KEI11451.1"/>
    <property type="molecule type" value="Genomic_DNA"/>
</dbReference>
<evidence type="ECO:0000256" key="21">
    <source>
        <dbReference type="ARBA" id="ARBA00023136"/>
    </source>
</evidence>
<dbReference type="GO" id="GO:0006508">
    <property type="term" value="P:proteolysis"/>
    <property type="evidence" value="ECO:0007669"/>
    <property type="project" value="UniProtKB-KW"/>
</dbReference>
<dbReference type="Gene3D" id="3.40.50.11050">
    <property type="match status" value="1"/>
</dbReference>
<evidence type="ECO:0000256" key="20">
    <source>
        <dbReference type="ARBA" id="ARBA00023121"/>
    </source>
</evidence>
<keyword evidence="7" id="KW-0800">Toxin</keyword>
<comment type="subcellular location">
    <subcellularLocation>
        <location evidence="3">Host cell membrane</location>
        <topology evidence="3">Peripheral membrane protein</topology>
        <orientation evidence="3">Cytoplasmic side</orientation>
    </subcellularLocation>
    <subcellularLocation>
        <location evidence="25">Host cytoplasm</location>
        <location evidence="25">Host cytosol</location>
    </subcellularLocation>
    <subcellularLocation>
        <location evidence="24">Host endosome membrane</location>
    </subcellularLocation>
    <subcellularLocation>
        <location evidence="4">Secreted</location>
    </subcellularLocation>
</comment>
<organism evidence="29 30">
    <name type="scientific">Clostridium novyi B str. ATCC 27606</name>
    <dbReference type="NCBI Taxonomy" id="1443123"/>
    <lineage>
        <taxon>Bacteria</taxon>
        <taxon>Bacillati</taxon>
        <taxon>Bacillota</taxon>
        <taxon>Clostridia</taxon>
        <taxon>Eubacteriales</taxon>
        <taxon>Clostridiaceae</taxon>
        <taxon>Clostridium</taxon>
    </lineage>
</organism>
<keyword evidence="6" id="KW-0964">Secreted</keyword>
<dbReference type="InterPro" id="IPR024769">
    <property type="entry name" value="TcdA/TcdB_pore_forming"/>
</dbReference>
<evidence type="ECO:0000256" key="15">
    <source>
        <dbReference type="ARBA" id="ARBA00022813"/>
    </source>
</evidence>
<comment type="similarity">
    <text evidence="26">Belongs to the clostridial glucosylating toxin (LCGT) family.</text>
</comment>
<reference evidence="30" key="1">
    <citation type="journal article" date="2014" name="PLoS ONE">
        <title>Plasmidome interchange between Clostridium botulinum, Clostridium novyi and Clostridium haemolyticum converts strains of independent lineages into distinctly different pathogens.</title>
        <authorList>
            <person name="Skarin H."/>
            <person name="Segerman B."/>
        </authorList>
    </citation>
    <scope>NUCLEOTIDE SEQUENCE [LARGE SCALE GENOMIC DNA]</scope>
    <source>
        <strain evidence="30">ATCC 27606</strain>
    </source>
</reference>
<evidence type="ECO:0000256" key="11">
    <source>
        <dbReference type="ARBA" id="ARBA00022723"/>
    </source>
</evidence>
<evidence type="ECO:0000256" key="3">
    <source>
        <dbReference type="ARBA" id="ARBA00004501"/>
    </source>
</evidence>
<dbReference type="GO" id="GO:0046872">
    <property type="term" value="F:metal ion binding"/>
    <property type="evidence" value="ECO:0007669"/>
    <property type="project" value="UniProtKB-KW"/>
</dbReference>
<proteinExistence type="inferred from homology"/>
<dbReference type="SUPFAM" id="SSF53448">
    <property type="entry name" value="Nucleotide-diphospho-sugar transferases"/>
    <property type="match status" value="1"/>
</dbReference>
<evidence type="ECO:0000256" key="22">
    <source>
        <dbReference type="ARBA" id="ARBA00023200"/>
    </source>
</evidence>
<evidence type="ECO:0000256" key="13">
    <source>
        <dbReference type="ARBA" id="ARBA00022801"/>
    </source>
</evidence>
<dbReference type="GO" id="GO:0044164">
    <property type="term" value="C:host cell cytosol"/>
    <property type="evidence" value="ECO:0007669"/>
    <property type="project" value="UniProtKB-SubCell"/>
</dbReference>
<evidence type="ECO:0000256" key="1">
    <source>
        <dbReference type="ARBA" id="ARBA00001936"/>
    </source>
</evidence>
<dbReference type="Pfam" id="PF12920">
    <property type="entry name" value="TcdA_TcdB_pore"/>
    <property type="match status" value="1"/>
</dbReference>
<keyword evidence="14" id="KW-0788">Thiol protease</keyword>
<dbReference type="Pfam" id="PF11713">
    <property type="entry name" value="Peptidase_C80"/>
    <property type="match status" value="1"/>
</dbReference>
<dbReference type="PROSITE" id="PS51771">
    <property type="entry name" value="CGT_MARTX_CPD"/>
    <property type="match status" value="1"/>
</dbReference>
<dbReference type="InterPro" id="IPR024772">
    <property type="entry name" value="TcdA/TcdB_N"/>
</dbReference>
<protein>
    <submittedName>
        <fullName evidence="29">Alpha-toxin</fullName>
    </submittedName>
</protein>
<dbReference type="GO" id="GO:0005576">
    <property type="term" value="C:extracellular region"/>
    <property type="evidence" value="ECO:0007669"/>
    <property type="project" value="UniProtKB-SubCell"/>
</dbReference>
<evidence type="ECO:0000256" key="8">
    <source>
        <dbReference type="ARBA" id="ARBA00022670"/>
    </source>
</evidence>
<feature type="repeat" description="Cell wall-binding" evidence="27">
    <location>
        <begin position="1890"/>
        <end position="1909"/>
    </location>
</feature>
<keyword evidence="13" id="KW-0378">Hydrolase</keyword>
<keyword evidence="21" id="KW-0472">Membrane</keyword>